<reference evidence="2" key="1">
    <citation type="journal article" date="2019" name="Int. J. Syst. Evol. Microbiol.">
        <title>The Global Catalogue of Microorganisms (GCM) 10K type strain sequencing project: providing services to taxonomists for standard genome sequencing and annotation.</title>
        <authorList>
            <consortium name="The Broad Institute Genomics Platform"/>
            <consortium name="The Broad Institute Genome Sequencing Center for Infectious Disease"/>
            <person name="Wu L."/>
            <person name="Ma J."/>
        </authorList>
    </citation>
    <scope>NUCLEOTIDE SEQUENCE [LARGE SCALE GENOMIC DNA]</scope>
    <source>
        <strain evidence="2">CGMCC 4.7241</strain>
    </source>
</reference>
<gene>
    <name evidence="1" type="ORF">ACFOUW_07190</name>
</gene>
<dbReference type="Proteomes" id="UP001595699">
    <property type="component" value="Unassembled WGS sequence"/>
</dbReference>
<comment type="caution">
    <text evidence="1">The sequence shown here is derived from an EMBL/GenBank/DDBJ whole genome shotgun (WGS) entry which is preliminary data.</text>
</comment>
<keyword evidence="2" id="KW-1185">Reference proteome</keyword>
<dbReference type="RefSeq" id="WP_205116834.1">
    <property type="nucleotide sequence ID" value="NZ_JAFBCM010000001.1"/>
</dbReference>
<accession>A0ABV7Y714</accession>
<name>A0ABV7Y714_9ACTN</name>
<evidence type="ECO:0000313" key="1">
    <source>
        <dbReference type="EMBL" id="MFC3760617.1"/>
    </source>
</evidence>
<organism evidence="1 2">
    <name type="scientific">Tenggerimyces flavus</name>
    <dbReference type="NCBI Taxonomy" id="1708749"/>
    <lineage>
        <taxon>Bacteria</taxon>
        <taxon>Bacillati</taxon>
        <taxon>Actinomycetota</taxon>
        <taxon>Actinomycetes</taxon>
        <taxon>Propionibacteriales</taxon>
        <taxon>Nocardioidaceae</taxon>
        <taxon>Tenggerimyces</taxon>
    </lineage>
</organism>
<proteinExistence type="predicted"/>
<dbReference type="EMBL" id="JBHRZH010000006">
    <property type="protein sequence ID" value="MFC3760617.1"/>
    <property type="molecule type" value="Genomic_DNA"/>
</dbReference>
<evidence type="ECO:0000313" key="2">
    <source>
        <dbReference type="Proteomes" id="UP001595699"/>
    </source>
</evidence>
<protein>
    <submittedName>
        <fullName evidence="1">Uncharacterized protein</fullName>
    </submittedName>
</protein>
<sequence>MNDQPAAEGAPADLAAIMRLAPDSPYGELIADDTSRRRTLYELLAESDDPLWKEIGTQLRDGQLGPRGIFEVEAYRTHVVDTIAKLGGDFPALLAKTREELEADHAD</sequence>